<keyword evidence="4" id="KW-1185">Reference proteome</keyword>
<protein>
    <submittedName>
        <fullName evidence="2">Uncharacterized protein</fullName>
    </submittedName>
</protein>
<evidence type="ECO:0000256" key="1">
    <source>
        <dbReference type="SAM" id="Phobius"/>
    </source>
</evidence>
<gene>
    <name evidence="3" type="ORF">CH376_02410</name>
    <name evidence="2" type="ORF">CH380_15390</name>
</gene>
<name>A0A2M9YL56_9LEPT</name>
<dbReference type="EMBL" id="NPDU01000004">
    <property type="protein sequence ID" value="PJZ63496.1"/>
    <property type="molecule type" value="Genomic_DNA"/>
</dbReference>
<evidence type="ECO:0000313" key="5">
    <source>
        <dbReference type="Proteomes" id="UP000232188"/>
    </source>
</evidence>
<feature type="transmembrane region" description="Helical" evidence="1">
    <location>
        <begin position="232"/>
        <end position="256"/>
    </location>
</feature>
<evidence type="ECO:0000313" key="3">
    <source>
        <dbReference type="EMBL" id="PJZ63496.1"/>
    </source>
</evidence>
<keyword evidence="1" id="KW-0472">Membrane</keyword>
<dbReference type="Proteomes" id="UP000232149">
    <property type="component" value="Unassembled WGS sequence"/>
</dbReference>
<dbReference type="RefSeq" id="WP_100786645.1">
    <property type="nucleotide sequence ID" value="NZ_NPDU01000004.1"/>
</dbReference>
<evidence type="ECO:0000313" key="4">
    <source>
        <dbReference type="Proteomes" id="UP000232149"/>
    </source>
</evidence>
<sequence length="292" mass="33307">MKSLYTSALFFLFSFSLFPSGSEEICNSLETKHTTFRNAIQYYKSEKYLESEIELSRLLLEADCDSIRIFKIFSLLRQGKESGDVFRKSDFADIRFRVLYEFTNLIQNRYDPVQIERSSSCFFPDCKLESLERSILFLSSIQSFDELHSSKKSAGETEVADFDRLQKLLEEEGIQIQEKSKNPYAAAILSGIVPGSGQVYSNQTAEGVTSAFVNFVMISASYAVYTINPMSLVFYLLTGSTLMIYSSNVVGAYAAANRNNNFWKYRAVDRIKKEIISLKILEQEILYKTGSF</sequence>
<comment type="caution">
    <text evidence="2">The sequence shown here is derived from an EMBL/GenBank/DDBJ whole genome shotgun (WGS) entry which is preliminary data.</text>
</comment>
<organism evidence="2 5">
    <name type="scientific">Leptospira adleri</name>
    <dbReference type="NCBI Taxonomy" id="2023186"/>
    <lineage>
        <taxon>Bacteria</taxon>
        <taxon>Pseudomonadati</taxon>
        <taxon>Spirochaetota</taxon>
        <taxon>Spirochaetia</taxon>
        <taxon>Leptospirales</taxon>
        <taxon>Leptospiraceae</taxon>
        <taxon>Leptospira</taxon>
    </lineage>
</organism>
<keyword evidence="1" id="KW-0812">Transmembrane</keyword>
<dbReference type="AlphaFoldDB" id="A0A2M9YL56"/>
<accession>A0A2M9YL56</accession>
<keyword evidence="1" id="KW-1133">Transmembrane helix</keyword>
<dbReference type="EMBL" id="NPDV01000014">
    <property type="protein sequence ID" value="PJZ52289.1"/>
    <property type="molecule type" value="Genomic_DNA"/>
</dbReference>
<reference evidence="4 5" key="1">
    <citation type="submission" date="2017-07" db="EMBL/GenBank/DDBJ databases">
        <title>Leptospira spp. isolated from tropical soils.</title>
        <authorList>
            <person name="Thibeaux R."/>
            <person name="Iraola G."/>
            <person name="Ferres I."/>
            <person name="Bierque E."/>
            <person name="Girault D."/>
            <person name="Soupe-Gilbert M.-E."/>
            <person name="Picardeau M."/>
            <person name="Goarant C."/>
        </authorList>
    </citation>
    <scope>NUCLEOTIDE SEQUENCE [LARGE SCALE GENOMIC DNA]</scope>
    <source>
        <strain evidence="2 5">FH2-B-C1</strain>
        <strain evidence="3 4">FH2-B-D1</strain>
    </source>
</reference>
<proteinExistence type="predicted"/>
<evidence type="ECO:0000313" key="2">
    <source>
        <dbReference type="EMBL" id="PJZ52289.1"/>
    </source>
</evidence>
<dbReference type="Proteomes" id="UP000232188">
    <property type="component" value="Unassembled WGS sequence"/>
</dbReference>